<name>A0A7I4Y3U9_HAECO</name>
<dbReference type="OrthoDB" id="425681at2759"/>
<reference evidence="2" key="1">
    <citation type="submission" date="2020-12" db="UniProtKB">
        <authorList>
            <consortium name="WormBaseParasite"/>
        </authorList>
    </citation>
    <scope>IDENTIFICATION</scope>
    <source>
        <strain evidence="2">MHco3</strain>
    </source>
</reference>
<dbReference type="WBParaSite" id="HCON_00040810-00001">
    <property type="protein sequence ID" value="HCON_00040810-00001"/>
    <property type="gene ID" value="HCON_00040810"/>
</dbReference>
<dbReference type="Proteomes" id="UP000025227">
    <property type="component" value="Unplaced"/>
</dbReference>
<dbReference type="AlphaFoldDB" id="A0A7I4Y3U9"/>
<sequence>MEKIIYDFCSDLFDSYVCLPTYHLRHDGHVVPSVLLSEIRHAISSLRNDEIVFITSNIDQAEQMLDESGNACGKIGLRLNLTKAMFTRNGLVPDAPSRLNGTNLSDALADMCI</sequence>
<organism evidence="1 2">
    <name type="scientific">Haemonchus contortus</name>
    <name type="common">Barber pole worm</name>
    <dbReference type="NCBI Taxonomy" id="6289"/>
    <lineage>
        <taxon>Eukaryota</taxon>
        <taxon>Metazoa</taxon>
        <taxon>Ecdysozoa</taxon>
        <taxon>Nematoda</taxon>
        <taxon>Chromadorea</taxon>
        <taxon>Rhabditida</taxon>
        <taxon>Rhabditina</taxon>
        <taxon>Rhabditomorpha</taxon>
        <taxon>Strongyloidea</taxon>
        <taxon>Trichostrongylidae</taxon>
        <taxon>Haemonchus</taxon>
    </lineage>
</organism>
<evidence type="ECO:0000313" key="1">
    <source>
        <dbReference type="Proteomes" id="UP000025227"/>
    </source>
</evidence>
<accession>A0A7I4Y3U9</accession>
<evidence type="ECO:0000313" key="2">
    <source>
        <dbReference type="WBParaSite" id="HCON_00040810-00001"/>
    </source>
</evidence>
<dbReference type="OMA" id="FDNACEE"/>
<keyword evidence="1" id="KW-1185">Reference proteome</keyword>
<proteinExistence type="predicted"/>
<protein>
    <submittedName>
        <fullName evidence="2">Reverse transcriptase domain-containing protein</fullName>
    </submittedName>
</protein>